<comment type="caution">
    <text evidence="1">The sequence shown here is derived from an EMBL/GenBank/DDBJ whole genome shotgun (WGS) entry which is preliminary data.</text>
</comment>
<keyword evidence="2" id="KW-1185">Reference proteome</keyword>
<protein>
    <submittedName>
        <fullName evidence="1">5467_t:CDS:1</fullName>
    </submittedName>
</protein>
<gene>
    <name evidence="1" type="ORF">POCULU_LOCUS10169</name>
</gene>
<accession>A0A9N9H5N0</accession>
<reference evidence="1" key="1">
    <citation type="submission" date="2021-06" db="EMBL/GenBank/DDBJ databases">
        <authorList>
            <person name="Kallberg Y."/>
            <person name="Tangrot J."/>
            <person name="Rosling A."/>
        </authorList>
    </citation>
    <scope>NUCLEOTIDE SEQUENCE</scope>
    <source>
        <strain evidence="1">IA702</strain>
    </source>
</reference>
<proteinExistence type="predicted"/>
<dbReference type="AlphaFoldDB" id="A0A9N9H5N0"/>
<sequence length="114" mass="13153">IRQDFFYFERSIDKRKYSWTYSSFDIPNIKKERNEQKNKTLSSIIATRTTIYIEASQAAKRSRLASLPLNLFGFCTSLLRLLEKTERGSLGGRYARTSFAGTEVRFRGGLNVVV</sequence>
<feature type="non-terminal residue" evidence="1">
    <location>
        <position position="1"/>
    </location>
</feature>
<dbReference type="Proteomes" id="UP000789572">
    <property type="component" value="Unassembled WGS sequence"/>
</dbReference>
<name>A0A9N9H5N0_9GLOM</name>
<organism evidence="1 2">
    <name type="scientific">Paraglomus occultum</name>
    <dbReference type="NCBI Taxonomy" id="144539"/>
    <lineage>
        <taxon>Eukaryota</taxon>
        <taxon>Fungi</taxon>
        <taxon>Fungi incertae sedis</taxon>
        <taxon>Mucoromycota</taxon>
        <taxon>Glomeromycotina</taxon>
        <taxon>Glomeromycetes</taxon>
        <taxon>Paraglomerales</taxon>
        <taxon>Paraglomeraceae</taxon>
        <taxon>Paraglomus</taxon>
    </lineage>
</organism>
<evidence type="ECO:0000313" key="2">
    <source>
        <dbReference type="Proteomes" id="UP000789572"/>
    </source>
</evidence>
<feature type="non-terminal residue" evidence="1">
    <location>
        <position position="114"/>
    </location>
</feature>
<dbReference type="EMBL" id="CAJVPJ010004746">
    <property type="protein sequence ID" value="CAG8655292.1"/>
    <property type="molecule type" value="Genomic_DNA"/>
</dbReference>
<evidence type="ECO:0000313" key="1">
    <source>
        <dbReference type="EMBL" id="CAG8655292.1"/>
    </source>
</evidence>